<proteinExistence type="predicted"/>
<dbReference type="AlphaFoldDB" id="A0A8H5ZR80"/>
<keyword evidence="2" id="KW-0175">Coiled coil</keyword>
<comment type="caution">
    <text evidence="4">The sequence shown here is derived from an EMBL/GenBank/DDBJ whole genome shotgun (WGS) entry which is preliminary data.</text>
</comment>
<dbReference type="InterPro" id="IPR038305">
    <property type="entry name" value="HeLo_sf"/>
</dbReference>
<feature type="domain" description="Prion-inhibition and propagation HeLo" evidence="3">
    <location>
        <begin position="6"/>
        <end position="211"/>
    </location>
</feature>
<dbReference type="SUPFAM" id="SSF48452">
    <property type="entry name" value="TPR-like"/>
    <property type="match status" value="1"/>
</dbReference>
<dbReference type="EMBL" id="WNKQ01000003">
    <property type="protein sequence ID" value="KAF5852770.1"/>
    <property type="molecule type" value="Genomic_DNA"/>
</dbReference>
<keyword evidence="1" id="KW-0802">TPR repeat</keyword>
<dbReference type="Pfam" id="PF14479">
    <property type="entry name" value="HeLo"/>
    <property type="match status" value="1"/>
</dbReference>
<evidence type="ECO:0000313" key="4">
    <source>
        <dbReference type="EMBL" id="KAF5852770.1"/>
    </source>
</evidence>
<name>A0A8H5ZR80_COCSA</name>
<dbReference type="InterPro" id="IPR029498">
    <property type="entry name" value="HeLo_dom"/>
</dbReference>
<protein>
    <recommendedName>
        <fullName evidence="3">Prion-inhibition and propagation HeLo domain-containing protein</fullName>
    </recommendedName>
</protein>
<accession>A0A8H5ZR80</accession>
<evidence type="ECO:0000256" key="1">
    <source>
        <dbReference type="PROSITE-ProRule" id="PRU00339"/>
    </source>
</evidence>
<dbReference type="PROSITE" id="PS50005">
    <property type="entry name" value="TPR"/>
    <property type="match status" value="1"/>
</dbReference>
<gene>
    <name evidence="4" type="ORF">GGP41_008238</name>
</gene>
<evidence type="ECO:0000313" key="5">
    <source>
        <dbReference type="Proteomes" id="UP000624244"/>
    </source>
</evidence>
<dbReference type="Gene3D" id="1.20.120.1020">
    <property type="entry name" value="Prion-inhibition and propagation, HeLo domain"/>
    <property type="match status" value="1"/>
</dbReference>
<dbReference type="Gene3D" id="1.25.40.10">
    <property type="entry name" value="Tetratricopeptide repeat domain"/>
    <property type="match status" value="1"/>
</dbReference>
<dbReference type="InterPro" id="IPR019734">
    <property type="entry name" value="TPR_rpt"/>
</dbReference>
<evidence type="ECO:0000259" key="3">
    <source>
        <dbReference type="Pfam" id="PF14479"/>
    </source>
</evidence>
<sequence>MTEAAGLALGVVALWKTCVDVFDVIDSGRSYGMDYELLRVKLEVERIRLVTWGDMIGLDGENSTTRPDTRPDTRLQQSNVNETVMRLLGCIQHIFDNSERLQSNYGLRPSEGQTQNASIDVGVGPGILGAVFRRPYENLRRAARDRQRDTKLRKKALWAIHDRRKFQTMIMEIKGFNDNLESLFPGSRLQVAEALRIDVENSAAVEELQLLQEATSEDHEILSDVASARLEALGASTVRSELLTDRSTVIEGLREADDEDHWEDLDRVGNIENESAEAGNDAQTVVDPEMTALEKRLEQIELYCSAKQKGALSISIHDPQSYSSKVSAYVYYEGQGEDRWWSRNEDGYVEPIHACFELYKRKKFHAKRRGKDYDLGTEDDNVLFSVESNSEYENANPGTVTVKGFALDAWDYEDTNYPRESTVFTNASDPGNITAKKLLRRIDELQKGAGKLGWNREIDLMDMREFTGSMGITYYDASYEFRSSSQLSNLYSMLNRSDIFVNFLGTSSICLEWNNPKKNGGGVWNLLWQVILAKELARRLESKTDDSWTSGFTPRVLASLIVSDLWLKNVEIVLGEPRFSLADLKGAENAAEKVKAEDFKKKGNEALAKNMYQKAFEFYTEALKIDLKDATYRCNRSAASYSLGNFEDAMEDAYVATRIDPKYAKAWSRLGSASIKCGLTKRGIQAFERAIEFAGNDVSAAMRTGLANAKAQQEAELKKINEEKDLKKHEELRKAYVEQDYDTLMKGVEMHSRCHEQQVEGLLLFAEKIKWPWINEVRNYAEEAYSDLRGGQTLPADLHDWLFGMTLPGQWFAFKIMTALILCTPSIKQKAGIAPFFDCGLSLPKKSYWRVRTVLGRVLGCLPGIISLCGWIGPCPPVEFLSPVPEDADKPHHVRLKARNLSLVKHISRDPSAPILIGSSSHRYDDTQPKEGEEIEPWMADMRNASNWIVPEPPVKQVSTCELKTIQLKRNNAGTGSIEDEEKAMYLAQLVFKRDDSPDLQTYKLFTNPVFVTPPPCRPGPKGAHEIHLRELHRYSEKSIWTIEQLREHTAEDTEDIDVMVINATGKGAELLARAWCSERGKNAVIRRAGGPCYVCAVQAASQAGLRTGVLIWVS</sequence>
<dbReference type="Pfam" id="PF13181">
    <property type="entry name" value="TPR_8"/>
    <property type="match status" value="1"/>
</dbReference>
<dbReference type="PANTHER" id="PTHR42345">
    <property type="entry name" value="TPR_REGION DOMAIN-CONTAINING PROTEIN"/>
    <property type="match status" value="1"/>
</dbReference>
<reference evidence="4" key="1">
    <citation type="submission" date="2019-11" db="EMBL/GenBank/DDBJ databases">
        <title>Bipolaris sorokiniana Genome sequencing.</title>
        <authorList>
            <person name="Wang H."/>
        </authorList>
    </citation>
    <scope>NUCLEOTIDE SEQUENCE</scope>
</reference>
<dbReference type="SMART" id="SM00028">
    <property type="entry name" value="TPR"/>
    <property type="match status" value="3"/>
</dbReference>
<dbReference type="Proteomes" id="UP000624244">
    <property type="component" value="Unassembled WGS sequence"/>
</dbReference>
<dbReference type="PANTHER" id="PTHR42345:SF2">
    <property type="entry name" value="HELICASE-LIKE PROTEIN"/>
    <property type="match status" value="1"/>
</dbReference>
<organism evidence="4 5">
    <name type="scientific">Cochliobolus sativus</name>
    <name type="common">Common root rot and spot blotch fungus</name>
    <name type="synonym">Bipolaris sorokiniana</name>
    <dbReference type="NCBI Taxonomy" id="45130"/>
    <lineage>
        <taxon>Eukaryota</taxon>
        <taxon>Fungi</taxon>
        <taxon>Dikarya</taxon>
        <taxon>Ascomycota</taxon>
        <taxon>Pezizomycotina</taxon>
        <taxon>Dothideomycetes</taxon>
        <taxon>Pleosporomycetidae</taxon>
        <taxon>Pleosporales</taxon>
        <taxon>Pleosporineae</taxon>
        <taxon>Pleosporaceae</taxon>
        <taxon>Bipolaris</taxon>
    </lineage>
</organism>
<feature type="repeat" description="TPR" evidence="1">
    <location>
        <begin position="664"/>
        <end position="697"/>
    </location>
</feature>
<evidence type="ECO:0000256" key="2">
    <source>
        <dbReference type="SAM" id="Coils"/>
    </source>
</evidence>
<dbReference type="InterPro" id="IPR011990">
    <property type="entry name" value="TPR-like_helical_dom_sf"/>
</dbReference>
<feature type="coiled-coil region" evidence="2">
    <location>
        <begin position="703"/>
        <end position="739"/>
    </location>
</feature>